<feature type="binding site" evidence="7">
    <location>
        <position position="138"/>
    </location>
    <ligand>
        <name>S-adenosyl-L-methionine</name>
        <dbReference type="ChEBI" id="CHEBI:59789"/>
    </ligand>
</feature>
<evidence type="ECO:0000256" key="7">
    <source>
        <dbReference type="HAMAP-Rule" id="MF_01057"/>
    </source>
</evidence>
<evidence type="ECO:0000313" key="9">
    <source>
        <dbReference type="Proteomes" id="UP001276564"/>
    </source>
</evidence>
<keyword evidence="3 7" id="KW-0489">Methyltransferase</keyword>
<evidence type="ECO:0000256" key="3">
    <source>
        <dbReference type="ARBA" id="ARBA00022603"/>
    </source>
</evidence>
<dbReference type="Proteomes" id="UP001276564">
    <property type="component" value="Unassembled WGS sequence"/>
</dbReference>
<feature type="binding site" evidence="7">
    <location>
        <position position="116"/>
    </location>
    <ligand>
        <name>S-adenosyl-L-methionine</name>
        <dbReference type="ChEBI" id="CHEBI:59789"/>
    </ligand>
</feature>
<feature type="binding site" evidence="7">
    <location>
        <position position="64"/>
    </location>
    <ligand>
        <name>S-adenosyl-L-methionine</name>
        <dbReference type="ChEBI" id="CHEBI:59789"/>
    </ligand>
</feature>
<comment type="function">
    <text evidence="2 7">Catalyzes the formation of N(7)-methylguanine at position 46 (m7G46) in tRNA.</text>
</comment>
<dbReference type="PROSITE" id="PS51625">
    <property type="entry name" value="SAM_MT_TRMB"/>
    <property type="match status" value="1"/>
</dbReference>
<dbReference type="PANTHER" id="PTHR23417">
    <property type="entry name" value="3-DEOXY-D-MANNO-OCTULOSONIC-ACID TRANSFERASE/TRNA GUANINE-N 7 - -METHYLTRANSFERASE"/>
    <property type="match status" value="1"/>
</dbReference>
<dbReference type="PANTHER" id="PTHR23417:SF14">
    <property type="entry name" value="PENTACOTRIPEPTIDE-REPEAT REGION OF PRORP DOMAIN-CONTAINING PROTEIN"/>
    <property type="match status" value="1"/>
</dbReference>
<dbReference type="InterPro" id="IPR003358">
    <property type="entry name" value="tRNA_(Gua-N-7)_MeTrfase_Trmb"/>
</dbReference>
<keyword evidence="5 7" id="KW-0949">S-adenosyl-L-methionine</keyword>
<protein>
    <recommendedName>
        <fullName evidence="7">tRNA (guanine-N(7)-)-methyltransferase</fullName>
        <ecNumber evidence="7">2.1.1.33</ecNumber>
    </recommendedName>
    <alternativeName>
        <fullName evidence="7">tRNA (guanine(46)-N(7))-methyltransferase</fullName>
    </alternativeName>
    <alternativeName>
        <fullName evidence="7">tRNA(m7G46)-methyltransferase</fullName>
    </alternativeName>
</protein>
<comment type="similarity">
    <text evidence="7">Belongs to the class I-like SAM-binding methyltransferase superfamily. TrmB family.</text>
</comment>
<feature type="binding site" evidence="7">
    <location>
        <position position="142"/>
    </location>
    <ligand>
        <name>substrate</name>
    </ligand>
</feature>
<dbReference type="Gene3D" id="3.40.50.150">
    <property type="entry name" value="Vaccinia Virus protein VP39"/>
    <property type="match status" value="1"/>
</dbReference>
<comment type="caution">
    <text evidence="8">The sequence shown here is derived from an EMBL/GenBank/DDBJ whole genome shotgun (WGS) entry which is preliminary data.</text>
</comment>
<evidence type="ECO:0000313" key="8">
    <source>
        <dbReference type="EMBL" id="MDX8536906.1"/>
    </source>
</evidence>
<reference evidence="8 9" key="1">
    <citation type="submission" date="2023-08" db="EMBL/GenBank/DDBJ databases">
        <title>Implementing the SeqCode for naming new Mesorhizobium species isolated from Vachellia karroo root nodules.</title>
        <authorList>
            <person name="Van Lill M."/>
        </authorList>
    </citation>
    <scope>NUCLEOTIDE SEQUENCE [LARGE SCALE GENOMIC DNA]</scope>
    <source>
        <strain evidence="8 9">VK4B</strain>
    </source>
</reference>
<feature type="binding site" evidence="7">
    <location>
        <begin position="212"/>
        <end position="215"/>
    </location>
    <ligand>
        <name>substrate</name>
    </ligand>
</feature>
<evidence type="ECO:0000256" key="5">
    <source>
        <dbReference type="ARBA" id="ARBA00022691"/>
    </source>
</evidence>
<feature type="binding site" evidence="7">
    <location>
        <position position="89"/>
    </location>
    <ligand>
        <name>S-adenosyl-L-methionine</name>
        <dbReference type="ChEBI" id="CHEBI:59789"/>
    </ligand>
</feature>
<name>A0ABU5AHZ9_9HYPH</name>
<dbReference type="SUPFAM" id="SSF53335">
    <property type="entry name" value="S-adenosyl-L-methionine-dependent methyltransferases"/>
    <property type="match status" value="1"/>
</dbReference>
<gene>
    <name evidence="7" type="primary">trmB</name>
    <name evidence="8" type="ORF">RFM23_04635</name>
</gene>
<feature type="binding site" evidence="7">
    <location>
        <position position="174"/>
    </location>
    <ligand>
        <name>substrate</name>
    </ligand>
</feature>
<evidence type="ECO:0000256" key="4">
    <source>
        <dbReference type="ARBA" id="ARBA00022679"/>
    </source>
</evidence>
<dbReference type="InterPro" id="IPR055361">
    <property type="entry name" value="tRNA_methyltr_TrmB_bact"/>
</dbReference>
<sequence length="233" mass="26269">MDPKDRPTRATEAFFGRRRGKTIRPQQAAALESGFQTYRLDLAAAPPAALRTLFAADVSAVQLEIGFGGGEHLLHRATAAPQTGFIGVEPFVNGMAKLMMAVREKPLANLRVHDDDATRLLDWLPPASLDGIDLLYPDPWPKKKHWKRRFVGPVNLDRFAHVLKPGGKFRFASDIDTYVNWTLLHCRAHGAFAWQAQEAADWHRPYDGWPGTRYEAKALREGRRPAYLTFVRT</sequence>
<comment type="caution">
    <text evidence="7">Lacks conserved residue(s) required for the propagation of feature annotation.</text>
</comment>
<evidence type="ECO:0000256" key="1">
    <source>
        <dbReference type="ARBA" id="ARBA00000142"/>
    </source>
</evidence>
<dbReference type="InterPro" id="IPR029063">
    <property type="entry name" value="SAM-dependent_MTases_sf"/>
</dbReference>
<accession>A0ABU5AHZ9</accession>
<organism evidence="8 9">
    <name type="scientific">Mesorhizobium abyssinicae</name>
    <dbReference type="NCBI Taxonomy" id="1209958"/>
    <lineage>
        <taxon>Bacteria</taxon>
        <taxon>Pseudomonadati</taxon>
        <taxon>Pseudomonadota</taxon>
        <taxon>Alphaproteobacteria</taxon>
        <taxon>Hyphomicrobiales</taxon>
        <taxon>Phyllobacteriaceae</taxon>
        <taxon>Mesorhizobium</taxon>
    </lineage>
</organism>
<dbReference type="HAMAP" id="MF_01057">
    <property type="entry name" value="tRNA_methyltr_TrmB"/>
    <property type="match status" value="1"/>
</dbReference>
<dbReference type="EMBL" id="JAVIIP010000002">
    <property type="protein sequence ID" value="MDX8536906.1"/>
    <property type="molecule type" value="Genomic_DNA"/>
</dbReference>
<keyword evidence="9" id="KW-1185">Reference proteome</keyword>
<dbReference type="Pfam" id="PF02390">
    <property type="entry name" value="Methyltransf_4"/>
    <property type="match status" value="1"/>
</dbReference>
<dbReference type="EC" id="2.1.1.33" evidence="7"/>
<keyword evidence="6 7" id="KW-0819">tRNA processing</keyword>
<comment type="pathway">
    <text evidence="7">tRNA modification; N(7)-methylguanine-tRNA biosynthesis.</text>
</comment>
<proteinExistence type="inferred from homology"/>
<evidence type="ECO:0000256" key="6">
    <source>
        <dbReference type="ARBA" id="ARBA00022694"/>
    </source>
</evidence>
<comment type="catalytic activity">
    <reaction evidence="1 7">
        <text>guanosine(46) in tRNA + S-adenosyl-L-methionine = N(7)-methylguanosine(46) in tRNA + S-adenosyl-L-homocysteine</text>
        <dbReference type="Rhea" id="RHEA:42708"/>
        <dbReference type="Rhea" id="RHEA-COMP:10188"/>
        <dbReference type="Rhea" id="RHEA-COMP:10189"/>
        <dbReference type="ChEBI" id="CHEBI:57856"/>
        <dbReference type="ChEBI" id="CHEBI:59789"/>
        <dbReference type="ChEBI" id="CHEBI:74269"/>
        <dbReference type="ChEBI" id="CHEBI:74480"/>
        <dbReference type="EC" id="2.1.1.33"/>
    </reaction>
</comment>
<keyword evidence="4 7" id="KW-0808">Transferase</keyword>
<dbReference type="RefSeq" id="WP_320319766.1">
    <property type="nucleotide sequence ID" value="NZ_JAVIIP010000002.1"/>
</dbReference>
<evidence type="ECO:0000256" key="2">
    <source>
        <dbReference type="ARBA" id="ARBA00003015"/>
    </source>
</evidence>